<comment type="caution">
    <text evidence="1">The sequence shown here is derived from an EMBL/GenBank/DDBJ whole genome shotgun (WGS) entry which is preliminary data.</text>
</comment>
<evidence type="ECO:0000313" key="2">
    <source>
        <dbReference type="Proteomes" id="UP000030832"/>
    </source>
</evidence>
<dbReference type="PANTHER" id="PTHR40267">
    <property type="entry name" value="BLR3294 PROTEIN"/>
    <property type="match status" value="1"/>
</dbReference>
<evidence type="ECO:0000313" key="1">
    <source>
        <dbReference type="EMBL" id="KHF39401.1"/>
    </source>
</evidence>
<dbReference type="eggNOG" id="COG3473">
    <property type="taxonomic scope" value="Bacteria"/>
</dbReference>
<accession>A0A0B0IID5</accession>
<proteinExistence type="predicted"/>
<keyword evidence="1" id="KW-0413">Isomerase</keyword>
<dbReference type="AlphaFoldDB" id="A0A0B0IID5"/>
<gene>
    <name evidence="1" type="ORF">LQ50_15070</name>
</gene>
<name>A0A0B0IID5_9BACI</name>
<dbReference type="GO" id="GO:0016853">
    <property type="term" value="F:isomerase activity"/>
    <property type="evidence" value="ECO:0007669"/>
    <property type="project" value="UniProtKB-KW"/>
</dbReference>
<keyword evidence="2" id="KW-1185">Reference proteome</keyword>
<dbReference type="Pfam" id="PF17645">
    <property type="entry name" value="Amdase"/>
    <property type="match status" value="1"/>
</dbReference>
<dbReference type="PANTHER" id="PTHR40267:SF1">
    <property type="entry name" value="BLR3294 PROTEIN"/>
    <property type="match status" value="1"/>
</dbReference>
<dbReference type="STRING" id="333138.LQ50_15070"/>
<sequence length="246" mass="26820">MTQNTQPIKVGFLYPGYAAEDDYPLLGQMVNPSVNVELIHTKFNEDAHTVEALSEMGSPKRIKEGAKSLVGTGIQSVLWTSTSASFVLGLDGIKKQIATLEENLHVPASTTALAFVRAAETIGVKRVAIAATYPEDIALLFKAFLESFDIEVLQYSCKGIVTAAEVGTLRKRDVLEFAVENDCPKADAVFIPDTALHSAAWIEELEQMLKKPVLTANQVSFWEALRLLGQFTPQKGLGTLFKKSCS</sequence>
<dbReference type="Gene3D" id="3.40.50.12500">
    <property type="match status" value="1"/>
</dbReference>
<dbReference type="PIRSF" id="PIRSF015736">
    <property type="entry name" value="MI"/>
    <property type="match status" value="1"/>
</dbReference>
<dbReference type="RefSeq" id="WP_034630503.1">
    <property type="nucleotide sequence ID" value="NZ_JRJU01000019.1"/>
</dbReference>
<protein>
    <submittedName>
        <fullName evidence="1">Maleate cis-trans isomerase</fullName>
    </submittedName>
</protein>
<dbReference type="InterPro" id="IPR053714">
    <property type="entry name" value="Iso_Racemase_Enz_sf"/>
</dbReference>
<reference evidence="1 2" key="1">
    <citation type="submission" date="2014-09" db="EMBL/GenBank/DDBJ databases">
        <title>Genome sequencing and annotation of Bacillus Okhensis strain Kh10-101T.</title>
        <authorList>
            <person name="Prakash J.S."/>
        </authorList>
    </citation>
    <scope>NUCLEOTIDE SEQUENCE [LARGE SCALE GENOMIC DNA]</scope>
    <source>
        <strain evidence="2">Kh10-101T</strain>
    </source>
</reference>
<dbReference type="EMBL" id="JRJU01000019">
    <property type="protein sequence ID" value="KHF39401.1"/>
    <property type="molecule type" value="Genomic_DNA"/>
</dbReference>
<dbReference type="OrthoDB" id="483160at2"/>
<dbReference type="Proteomes" id="UP000030832">
    <property type="component" value="Unassembled WGS sequence"/>
</dbReference>
<dbReference type="InterPro" id="IPR026286">
    <property type="entry name" value="MaiA/AMDase"/>
</dbReference>
<organism evidence="1 2">
    <name type="scientific">Halalkalibacter okhensis</name>
    <dbReference type="NCBI Taxonomy" id="333138"/>
    <lineage>
        <taxon>Bacteria</taxon>
        <taxon>Bacillati</taxon>
        <taxon>Bacillota</taxon>
        <taxon>Bacilli</taxon>
        <taxon>Bacillales</taxon>
        <taxon>Bacillaceae</taxon>
        <taxon>Halalkalibacter</taxon>
    </lineage>
</organism>